<accession>A0A5S9IQ99</accession>
<name>A0A5S9IQ99_UABAM</name>
<dbReference type="EMBL" id="AP019860">
    <property type="protein sequence ID" value="BBM86098.1"/>
    <property type="molecule type" value="Genomic_DNA"/>
</dbReference>
<dbReference type="GO" id="GO:0120147">
    <property type="term" value="F:formylglycine-generating oxidase activity"/>
    <property type="evidence" value="ECO:0007669"/>
    <property type="project" value="TreeGrafter"/>
</dbReference>
<dbReference type="PANTHER" id="PTHR23150">
    <property type="entry name" value="SULFATASE MODIFYING FACTOR 1, 2"/>
    <property type="match status" value="1"/>
</dbReference>
<reference evidence="2 3" key="1">
    <citation type="submission" date="2019-08" db="EMBL/GenBank/DDBJ databases">
        <title>Complete genome sequence of Candidatus Uab amorphum.</title>
        <authorList>
            <person name="Shiratori T."/>
            <person name="Suzuki S."/>
            <person name="Kakizawa Y."/>
            <person name="Ishida K."/>
        </authorList>
    </citation>
    <scope>NUCLEOTIDE SEQUENCE [LARGE SCALE GENOMIC DNA]</scope>
    <source>
        <strain evidence="2 3">SRT547</strain>
    </source>
</reference>
<dbReference type="RefSeq" id="WP_151970174.1">
    <property type="nucleotide sequence ID" value="NZ_AP019860.1"/>
</dbReference>
<evidence type="ECO:0000313" key="3">
    <source>
        <dbReference type="Proteomes" id="UP000326354"/>
    </source>
</evidence>
<dbReference type="InterPro" id="IPR016187">
    <property type="entry name" value="CTDL_fold"/>
</dbReference>
<dbReference type="PANTHER" id="PTHR23150:SF19">
    <property type="entry name" value="FORMYLGLYCINE-GENERATING ENZYME"/>
    <property type="match status" value="1"/>
</dbReference>
<dbReference type="InterPro" id="IPR005532">
    <property type="entry name" value="SUMF_dom"/>
</dbReference>
<evidence type="ECO:0000259" key="1">
    <source>
        <dbReference type="Pfam" id="PF03781"/>
    </source>
</evidence>
<dbReference type="SUPFAM" id="SSF56436">
    <property type="entry name" value="C-type lectin-like"/>
    <property type="match status" value="1"/>
</dbReference>
<sequence>MLEIGFPIDTGSDEHLYVVMVTLQKATHHSCKDGGISALRENSGAFYVFERLSPEMQNQYSFQFEILPHPGPESTPKNMCDVGYSDALCCLLATFLYKAPTTITGKIFVSCALVPQEKQFALQNVILEKVTNEDETLSKQSLYHKWLAAVKNNALALVLHKCDAQLLYQELCDRDIAAIKIPLSQKVFAKITTQKHDKPVIISCNRNDYTLLKQSLQNSKRPKRQNIAILVLFLLLAPLLWMANKRSNHFEIPAQFTFVKSTTYTCGEVKHQIAEYEHQPTGLQFVLIPGGSFMMGSETGYSNEAPQHYVEVTPFLMSKYEVTQQVWEKFMVNRARDKNPLFPINQVSWDDARKFCDTVGLDLPTAKQWEYACRGGTQTSFYWGEDPHNINDYVWYNILHTIKGKPQQVLHKVGQKKPNAYGLYDMLGNVQEWCQTEYYHYSGKPDTAPKFGDGSYREIRGGSWRNDKVKDCRVSMRMRRWSSTTDEVTGFRVVFPLTKL</sequence>
<dbReference type="KEGG" id="uam:UABAM_04484"/>
<organism evidence="2 3">
    <name type="scientific">Uabimicrobium amorphum</name>
    <dbReference type="NCBI Taxonomy" id="2596890"/>
    <lineage>
        <taxon>Bacteria</taxon>
        <taxon>Pseudomonadati</taxon>
        <taxon>Planctomycetota</taxon>
        <taxon>Candidatus Uabimicrobiia</taxon>
        <taxon>Candidatus Uabimicrobiales</taxon>
        <taxon>Candidatus Uabimicrobiaceae</taxon>
        <taxon>Candidatus Uabimicrobium</taxon>
    </lineage>
</organism>
<dbReference type="Pfam" id="PF03781">
    <property type="entry name" value="FGE-sulfatase"/>
    <property type="match status" value="1"/>
</dbReference>
<dbReference type="InterPro" id="IPR051043">
    <property type="entry name" value="Sulfatase_Mod_Factor_Kinase"/>
</dbReference>
<dbReference type="Gene3D" id="3.90.1580.10">
    <property type="entry name" value="paralog of FGE (formylglycine-generating enzyme)"/>
    <property type="match status" value="1"/>
</dbReference>
<dbReference type="AlphaFoldDB" id="A0A5S9IQ99"/>
<keyword evidence="3" id="KW-1185">Reference proteome</keyword>
<evidence type="ECO:0000313" key="2">
    <source>
        <dbReference type="EMBL" id="BBM86098.1"/>
    </source>
</evidence>
<dbReference type="InterPro" id="IPR042095">
    <property type="entry name" value="SUMF_sf"/>
</dbReference>
<dbReference type="OrthoDB" id="9812426at2"/>
<gene>
    <name evidence="2" type="ORF">UABAM_04484</name>
</gene>
<proteinExistence type="predicted"/>
<feature type="domain" description="Sulfatase-modifying factor enzyme-like" evidence="1">
    <location>
        <begin position="284"/>
        <end position="494"/>
    </location>
</feature>
<protein>
    <recommendedName>
        <fullName evidence="1">Sulfatase-modifying factor enzyme-like domain-containing protein</fullName>
    </recommendedName>
</protein>
<dbReference type="Proteomes" id="UP000326354">
    <property type="component" value="Chromosome"/>
</dbReference>